<name>A0A368NAG5_9EURY</name>
<accession>A0A368NAG5</accession>
<sequence length="60" mass="6636">MVPLQLPGLPELLIAVLALGLQLAIPAFVALVVYQFMDGRNAYEERIAALEDEVARLRED</sequence>
<comment type="caution">
    <text evidence="2">The sequence shown here is derived from an EMBL/GenBank/DDBJ whole genome shotgun (WGS) entry which is preliminary data.</text>
</comment>
<gene>
    <name evidence="2" type="ORF">DU504_09545</name>
</gene>
<evidence type="ECO:0000256" key="1">
    <source>
        <dbReference type="SAM" id="Phobius"/>
    </source>
</evidence>
<organism evidence="2 3">
    <name type="scientific">Haloplanus salinus</name>
    <dbReference type="NCBI Taxonomy" id="1126245"/>
    <lineage>
        <taxon>Archaea</taxon>
        <taxon>Methanobacteriati</taxon>
        <taxon>Methanobacteriota</taxon>
        <taxon>Stenosarchaea group</taxon>
        <taxon>Halobacteria</taxon>
        <taxon>Halobacteriales</taxon>
        <taxon>Haloferacaceae</taxon>
        <taxon>Haloplanus</taxon>
    </lineage>
</organism>
<evidence type="ECO:0000313" key="3">
    <source>
        <dbReference type="Proteomes" id="UP000252189"/>
    </source>
</evidence>
<dbReference type="RefSeq" id="WP_114449079.1">
    <property type="nucleotide sequence ID" value="NZ_QPHM01000001.1"/>
</dbReference>
<dbReference type="AlphaFoldDB" id="A0A368NAG5"/>
<reference evidence="2 3" key="1">
    <citation type="submission" date="2018-07" db="EMBL/GenBank/DDBJ databases">
        <title>Genome sequences of Haloplanus salinus JCM 18368T.</title>
        <authorList>
            <person name="Kim Y.B."/>
            <person name="Roh S.W."/>
        </authorList>
    </citation>
    <scope>NUCLEOTIDE SEQUENCE [LARGE SCALE GENOMIC DNA]</scope>
    <source>
        <strain evidence="2 3">JCM 18368</strain>
    </source>
</reference>
<feature type="transmembrane region" description="Helical" evidence="1">
    <location>
        <begin position="12"/>
        <end position="34"/>
    </location>
</feature>
<evidence type="ECO:0000313" key="2">
    <source>
        <dbReference type="EMBL" id="RCU47518.1"/>
    </source>
</evidence>
<protein>
    <recommendedName>
        <fullName evidence="4">Preprotein translocase subunit TatA</fullName>
    </recommendedName>
</protein>
<evidence type="ECO:0008006" key="4">
    <source>
        <dbReference type="Google" id="ProtNLM"/>
    </source>
</evidence>
<keyword evidence="1" id="KW-0472">Membrane</keyword>
<dbReference type="OrthoDB" id="379609at2157"/>
<dbReference type="Proteomes" id="UP000252189">
    <property type="component" value="Unassembled WGS sequence"/>
</dbReference>
<proteinExistence type="predicted"/>
<dbReference type="EMBL" id="QPHM01000001">
    <property type="protein sequence ID" value="RCU47518.1"/>
    <property type="molecule type" value="Genomic_DNA"/>
</dbReference>
<keyword evidence="3" id="KW-1185">Reference proteome</keyword>
<keyword evidence="1" id="KW-1133">Transmembrane helix</keyword>
<keyword evidence="1" id="KW-0812">Transmembrane</keyword>